<evidence type="ECO:0000313" key="1">
    <source>
        <dbReference type="EMBL" id="CAK60172.1"/>
    </source>
</evidence>
<keyword evidence="2" id="KW-1185">Reference proteome</keyword>
<accession>A0BNQ5</accession>
<dbReference type="KEGG" id="ptm:GSPATT00030811001"/>
<protein>
    <recommendedName>
        <fullName evidence="3">Transmembrane protein</fullName>
    </recommendedName>
</protein>
<dbReference type="InParanoid" id="A0BNQ5"/>
<gene>
    <name evidence="1" type="ORF">GSPATT00030811001</name>
</gene>
<reference evidence="1 2" key="1">
    <citation type="journal article" date="2006" name="Nature">
        <title>Global trends of whole-genome duplications revealed by the ciliate Paramecium tetraurelia.</title>
        <authorList>
            <consortium name="Genoscope"/>
            <person name="Aury J.-M."/>
            <person name="Jaillon O."/>
            <person name="Duret L."/>
            <person name="Noel B."/>
            <person name="Jubin C."/>
            <person name="Porcel B.M."/>
            <person name="Segurens B."/>
            <person name="Daubin V."/>
            <person name="Anthouard V."/>
            <person name="Aiach N."/>
            <person name="Arnaiz O."/>
            <person name="Billaut A."/>
            <person name="Beisson J."/>
            <person name="Blanc I."/>
            <person name="Bouhouche K."/>
            <person name="Camara F."/>
            <person name="Duharcourt S."/>
            <person name="Guigo R."/>
            <person name="Gogendeau D."/>
            <person name="Katinka M."/>
            <person name="Keller A.-M."/>
            <person name="Kissmehl R."/>
            <person name="Klotz C."/>
            <person name="Koll F."/>
            <person name="Le Moue A."/>
            <person name="Lepere C."/>
            <person name="Malinsky S."/>
            <person name="Nowacki M."/>
            <person name="Nowak J.K."/>
            <person name="Plattner H."/>
            <person name="Poulain J."/>
            <person name="Ruiz F."/>
            <person name="Serrano V."/>
            <person name="Zagulski M."/>
            <person name="Dessen P."/>
            <person name="Betermier M."/>
            <person name="Weissenbach J."/>
            <person name="Scarpelli C."/>
            <person name="Schachter V."/>
            <person name="Sperling L."/>
            <person name="Meyer E."/>
            <person name="Cohen J."/>
            <person name="Wincker P."/>
        </authorList>
    </citation>
    <scope>NUCLEOTIDE SEQUENCE [LARGE SCALE GENOMIC DNA]</scope>
    <source>
        <strain evidence="1 2">Stock d4-2</strain>
    </source>
</reference>
<dbReference type="EMBL" id="CT868007">
    <property type="protein sequence ID" value="CAK60172.1"/>
    <property type="molecule type" value="Genomic_DNA"/>
</dbReference>
<dbReference type="Proteomes" id="UP000000600">
    <property type="component" value="Unassembled WGS sequence"/>
</dbReference>
<organism evidence="1 2">
    <name type="scientific">Paramecium tetraurelia</name>
    <dbReference type="NCBI Taxonomy" id="5888"/>
    <lineage>
        <taxon>Eukaryota</taxon>
        <taxon>Sar</taxon>
        <taxon>Alveolata</taxon>
        <taxon>Ciliophora</taxon>
        <taxon>Intramacronucleata</taxon>
        <taxon>Oligohymenophorea</taxon>
        <taxon>Peniculida</taxon>
        <taxon>Parameciidae</taxon>
        <taxon>Paramecium</taxon>
    </lineage>
</organism>
<dbReference type="HOGENOM" id="CLU_1380458_0_0_1"/>
<evidence type="ECO:0008006" key="3">
    <source>
        <dbReference type="Google" id="ProtNLM"/>
    </source>
</evidence>
<name>A0BNQ5_PARTE</name>
<sequence>MCVINFVQIQVFLFRDIFIKIGEFKLFSRNQTKQSLVIHPIHLQYPKNPIYKKRFFINYSMQSHQRFLIMNIIKDIKKCLISEQHDSFDILMQNNQVSYIFNFDLYTKSFPNIQVQLPFVPQEKISLYSHIYVYVLIIRLRIKEFRTYVLLNNIKQFNFIIENRIQNLLLKIVIPDNIVISQKKRIIFFEFIGIKRLC</sequence>
<dbReference type="OrthoDB" id="320418at2759"/>
<dbReference type="RefSeq" id="XP_001427570.1">
    <property type="nucleotide sequence ID" value="XM_001427533.1"/>
</dbReference>
<evidence type="ECO:0000313" key="2">
    <source>
        <dbReference type="Proteomes" id="UP000000600"/>
    </source>
</evidence>
<dbReference type="GeneID" id="5013354"/>
<proteinExistence type="predicted"/>
<dbReference type="AlphaFoldDB" id="A0BNQ5"/>